<dbReference type="RefSeq" id="WP_103789052.1">
    <property type="nucleotide sequence ID" value="NZ_PQVF01000006.1"/>
</dbReference>
<evidence type="ECO:0000313" key="3">
    <source>
        <dbReference type="Proteomes" id="UP000236893"/>
    </source>
</evidence>
<dbReference type="AlphaFoldDB" id="A0A2S5A367"/>
<comment type="caution">
    <text evidence="2">The sequence shown here is derived from an EMBL/GenBank/DDBJ whole genome shotgun (WGS) entry which is preliminary data.</text>
</comment>
<dbReference type="Pfam" id="PF13644">
    <property type="entry name" value="DKNYY"/>
    <property type="match status" value="1"/>
</dbReference>
<sequence>MMRLSLLILSFTLFAILTACGQKQKPNVHRNLPGNNLVEFVQDKKHKEMFVDPVDDTISYKKIVDNIYKDNKNKIYKLTACFRTISEDTLLTTQYFKDITDFFDLKTFRTVKDGFFITRGKVYLWWGNSDGEYPVEVVGADPKTFVPFDSIAGGTDKKSVFYGGPPEDFSKIDGADPKTIKVLNPERGCWNCSNCYFIDDKNVYYGLQKIKGADPKTFTLLNLDTIDAKDKNRKYFNGEPIK</sequence>
<keyword evidence="1" id="KW-0732">Signal</keyword>
<dbReference type="OrthoDB" id="1157940at2"/>
<name>A0A2S5A367_9SPHI</name>
<dbReference type="Proteomes" id="UP000236893">
    <property type="component" value="Unassembled WGS sequence"/>
</dbReference>
<reference evidence="2 3" key="1">
    <citation type="submission" date="2018-01" db="EMBL/GenBank/DDBJ databases">
        <authorList>
            <person name="Gaut B.S."/>
            <person name="Morton B.R."/>
            <person name="Clegg M.T."/>
            <person name="Duvall M.R."/>
        </authorList>
    </citation>
    <scope>NUCLEOTIDE SEQUENCE [LARGE SCALE GENOMIC DNA]</scope>
    <source>
        <strain evidence="2 3">HR-AV</strain>
    </source>
</reference>
<feature type="signal peptide" evidence="1">
    <location>
        <begin position="1"/>
        <end position="19"/>
    </location>
</feature>
<evidence type="ECO:0000256" key="1">
    <source>
        <dbReference type="SAM" id="SignalP"/>
    </source>
</evidence>
<dbReference type="InterPro" id="IPR027375">
    <property type="entry name" value="DKNYY"/>
</dbReference>
<protein>
    <recommendedName>
        <fullName evidence="4">DKNYY family protein</fullName>
    </recommendedName>
</protein>
<evidence type="ECO:0008006" key="4">
    <source>
        <dbReference type="Google" id="ProtNLM"/>
    </source>
</evidence>
<feature type="chain" id="PRO_5015703936" description="DKNYY family protein" evidence="1">
    <location>
        <begin position="20"/>
        <end position="242"/>
    </location>
</feature>
<evidence type="ECO:0000313" key="2">
    <source>
        <dbReference type="EMBL" id="POY36749.1"/>
    </source>
</evidence>
<gene>
    <name evidence="2" type="ORF">C3K47_10350</name>
</gene>
<accession>A0A2S5A367</accession>
<proteinExistence type="predicted"/>
<keyword evidence="3" id="KW-1185">Reference proteome</keyword>
<dbReference type="PROSITE" id="PS51257">
    <property type="entry name" value="PROKAR_LIPOPROTEIN"/>
    <property type="match status" value="1"/>
</dbReference>
<organism evidence="2 3">
    <name type="scientific">Solitalea longa</name>
    <dbReference type="NCBI Taxonomy" id="2079460"/>
    <lineage>
        <taxon>Bacteria</taxon>
        <taxon>Pseudomonadati</taxon>
        <taxon>Bacteroidota</taxon>
        <taxon>Sphingobacteriia</taxon>
        <taxon>Sphingobacteriales</taxon>
        <taxon>Sphingobacteriaceae</taxon>
        <taxon>Solitalea</taxon>
    </lineage>
</organism>
<dbReference type="EMBL" id="PQVF01000006">
    <property type="protein sequence ID" value="POY36749.1"/>
    <property type="molecule type" value="Genomic_DNA"/>
</dbReference>